<keyword evidence="5" id="KW-0479">Metal-binding</keyword>
<organism evidence="11 12">
    <name type="scientific">Owenia fusiformis</name>
    <name type="common">Polychaete worm</name>
    <dbReference type="NCBI Taxonomy" id="6347"/>
    <lineage>
        <taxon>Eukaryota</taxon>
        <taxon>Metazoa</taxon>
        <taxon>Spiralia</taxon>
        <taxon>Lophotrochozoa</taxon>
        <taxon>Annelida</taxon>
        <taxon>Polychaeta</taxon>
        <taxon>Sedentaria</taxon>
        <taxon>Canalipalpata</taxon>
        <taxon>Sabellida</taxon>
        <taxon>Oweniida</taxon>
        <taxon>Oweniidae</taxon>
        <taxon>Owenia</taxon>
    </lineage>
</organism>
<gene>
    <name evidence="11" type="ORF">OFUS_LOCUS26230</name>
</gene>
<dbReference type="AlphaFoldDB" id="A0A8J1TP41"/>
<evidence type="ECO:0000256" key="3">
    <source>
        <dbReference type="ARBA" id="ARBA00013278"/>
    </source>
</evidence>
<dbReference type="Gene3D" id="1.20.90.10">
    <property type="entry name" value="Phospholipase A2 domain"/>
    <property type="match status" value="1"/>
</dbReference>
<evidence type="ECO:0000313" key="11">
    <source>
        <dbReference type="EMBL" id="CAH1802562.1"/>
    </source>
</evidence>
<accession>A0A8J1TP41</accession>
<comment type="subcellular location">
    <subcellularLocation>
        <location evidence="2">Secreted</location>
    </subcellularLocation>
</comment>
<dbReference type="InterPro" id="IPR036444">
    <property type="entry name" value="PLipase_A2_dom_sf"/>
</dbReference>
<comment type="caution">
    <text evidence="11">The sequence shown here is derived from an EMBL/GenBank/DDBJ whole genome shotgun (WGS) entry which is preliminary data.</text>
</comment>
<proteinExistence type="predicted"/>
<dbReference type="Proteomes" id="UP000749559">
    <property type="component" value="Unassembled WGS sequence"/>
</dbReference>
<dbReference type="InterPro" id="IPR016090">
    <property type="entry name" value="PLA2-like_dom"/>
</dbReference>
<dbReference type="PANTHER" id="PTHR12253">
    <property type="entry name" value="RH14732P"/>
    <property type="match status" value="1"/>
</dbReference>
<keyword evidence="8" id="KW-0443">Lipid metabolism</keyword>
<feature type="domain" description="Phospholipase A2-like central" evidence="10">
    <location>
        <begin position="183"/>
        <end position="276"/>
    </location>
</feature>
<dbReference type="OrthoDB" id="6075074at2759"/>
<dbReference type="GO" id="GO:0046872">
    <property type="term" value="F:metal ion binding"/>
    <property type="evidence" value="ECO:0007669"/>
    <property type="project" value="UniProtKB-KW"/>
</dbReference>
<protein>
    <recommendedName>
        <fullName evidence="3">phospholipase A2</fullName>
        <ecNumber evidence="3">3.1.1.4</ecNumber>
    </recommendedName>
</protein>
<evidence type="ECO:0000256" key="2">
    <source>
        <dbReference type="ARBA" id="ARBA00004613"/>
    </source>
</evidence>
<dbReference type="PROSITE" id="PS00118">
    <property type="entry name" value="PA2_HIS"/>
    <property type="match status" value="1"/>
</dbReference>
<evidence type="ECO:0000256" key="8">
    <source>
        <dbReference type="ARBA" id="ARBA00023098"/>
    </source>
</evidence>
<keyword evidence="4" id="KW-0964">Secreted</keyword>
<name>A0A8J1TP41_OWEFU</name>
<evidence type="ECO:0000256" key="6">
    <source>
        <dbReference type="ARBA" id="ARBA00022801"/>
    </source>
</evidence>
<evidence type="ECO:0000256" key="1">
    <source>
        <dbReference type="ARBA" id="ARBA00001913"/>
    </source>
</evidence>
<dbReference type="SUPFAM" id="SSF48619">
    <property type="entry name" value="Phospholipase A2, PLA2"/>
    <property type="match status" value="1"/>
</dbReference>
<keyword evidence="12" id="KW-1185">Reference proteome</keyword>
<keyword evidence="7" id="KW-0106">Calcium</keyword>
<dbReference type="EMBL" id="CAIIXF020000012">
    <property type="protein sequence ID" value="CAH1802562.1"/>
    <property type="molecule type" value="Genomic_DNA"/>
</dbReference>
<comment type="cofactor">
    <cofactor evidence="1">
        <name>Ca(2+)</name>
        <dbReference type="ChEBI" id="CHEBI:29108"/>
    </cofactor>
</comment>
<dbReference type="GO" id="GO:0006644">
    <property type="term" value="P:phospholipid metabolic process"/>
    <property type="evidence" value="ECO:0007669"/>
    <property type="project" value="InterPro"/>
</dbReference>
<dbReference type="InterPro" id="IPR033113">
    <property type="entry name" value="PLA2_histidine"/>
</dbReference>
<keyword evidence="6" id="KW-0378">Hydrolase</keyword>
<dbReference type="GO" id="GO:0004623">
    <property type="term" value="F:phospholipase A2 activity"/>
    <property type="evidence" value="ECO:0007669"/>
    <property type="project" value="UniProtKB-EC"/>
</dbReference>
<dbReference type="FunFam" id="1.20.90.10:FF:000002">
    <property type="entry name" value="Phospholipase A2 group III"/>
    <property type="match status" value="1"/>
</dbReference>
<reference evidence="11" key="1">
    <citation type="submission" date="2022-03" db="EMBL/GenBank/DDBJ databases">
        <authorList>
            <person name="Martin C."/>
        </authorList>
    </citation>
    <scope>NUCLEOTIDE SEQUENCE</scope>
</reference>
<evidence type="ECO:0000259" key="10">
    <source>
        <dbReference type="Pfam" id="PF05826"/>
    </source>
</evidence>
<dbReference type="GO" id="GO:0050482">
    <property type="term" value="P:arachidonate secretion"/>
    <property type="evidence" value="ECO:0007669"/>
    <property type="project" value="InterPro"/>
</dbReference>
<evidence type="ECO:0000256" key="7">
    <source>
        <dbReference type="ARBA" id="ARBA00022837"/>
    </source>
</evidence>
<evidence type="ECO:0000256" key="4">
    <source>
        <dbReference type="ARBA" id="ARBA00022525"/>
    </source>
</evidence>
<dbReference type="GO" id="GO:0005576">
    <property type="term" value="C:extracellular region"/>
    <property type="evidence" value="ECO:0007669"/>
    <property type="project" value="UniProtKB-SubCell"/>
</dbReference>
<sequence length="313" mass="36441">MSRRLFLVIGLLIVSKEISQTMRYQGWLHESSNGKHSSYLIGGALGSRAEKQRNVVGGESRSRDMQSRYTINAEDMDTKCELLSKLDVILNQLQYRKGSYRRHGKQLLSDYLKAKMALHFDNKMKRLLTYDLFKNLAKHYGFIRAKQDCRKYAEYVLKYSRRTIYRDNTSSTNRRMKRFSFMYPGTKWCGPGHIARGLSDLGPLRSIDMCCRAHDLCPRSIDTWETKYNVFNYRLYRISDCACDDKFRQCLQSLKDEVADEIGNMYFNTLEAICFVLRKTPKCVEHTLFGACNKYSEDASSIHADLKDSKAYV</sequence>
<keyword evidence="9" id="KW-1015">Disulfide bond</keyword>
<evidence type="ECO:0000256" key="5">
    <source>
        <dbReference type="ARBA" id="ARBA00022723"/>
    </source>
</evidence>
<evidence type="ECO:0000256" key="9">
    <source>
        <dbReference type="ARBA" id="ARBA00023157"/>
    </source>
</evidence>
<dbReference type="EC" id="3.1.1.4" evidence="3"/>
<dbReference type="Pfam" id="PF05826">
    <property type="entry name" value="Phospholip_A2_2"/>
    <property type="match status" value="1"/>
</dbReference>
<evidence type="ECO:0000313" key="12">
    <source>
        <dbReference type="Proteomes" id="UP000749559"/>
    </source>
</evidence>